<accession>A0A1X7L4I4</accession>
<dbReference type="Proteomes" id="UP000193420">
    <property type="component" value="Unassembled WGS sequence"/>
</dbReference>
<proteinExistence type="predicted"/>
<evidence type="ECO:0000313" key="2">
    <source>
        <dbReference type="Proteomes" id="UP000193420"/>
    </source>
</evidence>
<evidence type="ECO:0000313" key="1">
    <source>
        <dbReference type="EMBL" id="SMG48142.1"/>
    </source>
</evidence>
<organism evidence="1 2">
    <name type="scientific">Arenibacter troitsensis</name>
    <dbReference type="NCBI Taxonomy" id="188872"/>
    <lineage>
        <taxon>Bacteria</taxon>
        <taxon>Pseudomonadati</taxon>
        <taxon>Bacteroidota</taxon>
        <taxon>Flavobacteriia</taxon>
        <taxon>Flavobacteriales</taxon>
        <taxon>Flavobacteriaceae</taxon>
        <taxon>Arenibacter</taxon>
    </lineage>
</organism>
<sequence>MKFNIPSSFSVGFIKALLLDPNPYWPLCWFNNFLSDYEITKMSKTCLKSVIYLWQMQYLSIHMP</sequence>
<name>A0A1X7L4I4_9FLAO</name>
<dbReference type="AlphaFoldDB" id="A0A1X7L4I4"/>
<keyword evidence="2" id="KW-1185">Reference proteome</keyword>
<gene>
    <name evidence="1" type="ORF">SAMN03080602_03704</name>
</gene>
<protein>
    <submittedName>
        <fullName evidence="1">Uncharacterized protein</fullName>
    </submittedName>
</protein>
<reference evidence="2" key="1">
    <citation type="submission" date="2017-04" db="EMBL/GenBank/DDBJ databases">
        <authorList>
            <person name="Varghese N."/>
            <person name="Submissions S."/>
        </authorList>
    </citation>
    <scope>NUCLEOTIDE SEQUENCE [LARGE SCALE GENOMIC DNA]</scope>
    <source>
        <strain evidence="2">DSM 19835</strain>
    </source>
</reference>
<dbReference type="EMBL" id="FXAO01000009">
    <property type="protein sequence ID" value="SMG48142.1"/>
    <property type="molecule type" value="Genomic_DNA"/>
</dbReference>